<comment type="caution">
    <text evidence="2">The sequence shown here is derived from an EMBL/GenBank/DDBJ whole genome shotgun (WGS) entry which is preliminary data.</text>
</comment>
<protein>
    <submittedName>
        <fullName evidence="2">Uncharacterized protein</fullName>
    </submittedName>
</protein>
<dbReference type="EMBL" id="BSYO01000034">
    <property type="protein sequence ID" value="GMH28229.1"/>
    <property type="molecule type" value="Genomic_DNA"/>
</dbReference>
<organism evidence="2 3">
    <name type="scientific">Nepenthes gracilis</name>
    <name type="common">Slender pitcher plant</name>
    <dbReference type="NCBI Taxonomy" id="150966"/>
    <lineage>
        <taxon>Eukaryota</taxon>
        <taxon>Viridiplantae</taxon>
        <taxon>Streptophyta</taxon>
        <taxon>Embryophyta</taxon>
        <taxon>Tracheophyta</taxon>
        <taxon>Spermatophyta</taxon>
        <taxon>Magnoliopsida</taxon>
        <taxon>eudicotyledons</taxon>
        <taxon>Gunneridae</taxon>
        <taxon>Pentapetalae</taxon>
        <taxon>Caryophyllales</taxon>
        <taxon>Nepenthaceae</taxon>
        <taxon>Nepenthes</taxon>
    </lineage>
</organism>
<feature type="compositionally biased region" description="Basic and acidic residues" evidence="1">
    <location>
        <begin position="131"/>
        <end position="140"/>
    </location>
</feature>
<sequence length="172" mass="17969">MSSRRNSDAHQVVKNSSLDVAAAEFCNPSSADPGASKAIKHVPLASNQLSPKEKIDCAVFPLPSSGLPDGLKDFSLISEVSVLHQADCCSSMETEGSKPMQKICALALKSGVSEVGHGASPSHPLDCVHSVTDKKLRPDSDSGSDGSATGFKVEASALPDQFSEEVERFVDG</sequence>
<proteinExistence type="predicted"/>
<feature type="region of interest" description="Disordered" evidence="1">
    <location>
        <begin position="115"/>
        <end position="172"/>
    </location>
</feature>
<gene>
    <name evidence="2" type="ORF">Nepgr_030072</name>
</gene>
<evidence type="ECO:0000313" key="3">
    <source>
        <dbReference type="Proteomes" id="UP001279734"/>
    </source>
</evidence>
<keyword evidence="3" id="KW-1185">Reference proteome</keyword>
<reference evidence="2" key="1">
    <citation type="submission" date="2023-05" db="EMBL/GenBank/DDBJ databases">
        <title>Nepenthes gracilis genome sequencing.</title>
        <authorList>
            <person name="Fukushima K."/>
        </authorList>
    </citation>
    <scope>NUCLEOTIDE SEQUENCE</scope>
    <source>
        <strain evidence="2">SING2019-196</strain>
    </source>
</reference>
<evidence type="ECO:0000313" key="2">
    <source>
        <dbReference type="EMBL" id="GMH28229.1"/>
    </source>
</evidence>
<name>A0AAD3Y5Q1_NEPGR</name>
<dbReference type="AlphaFoldDB" id="A0AAD3Y5Q1"/>
<evidence type="ECO:0000256" key="1">
    <source>
        <dbReference type="SAM" id="MobiDB-lite"/>
    </source>
</evidence>
<dbReference type="Proteomes" id="UP001279734">
    <property type="component" value="Unassembled WGS sequence"/>
</dbReference>
<accession>A0AAD3Y5Q1</accession>